<dbReference type="Proteomes" id="UP001262582">
    <property type="component" value="Unassembled WGS sequence"/>
</dbReference>
<evidence type="ECO:0000313" key="1">
    <source>
        <dbReference type="EMBL" id="MDT0678796.1"/>
    </source>
</evidence>
<gene>
    <name evidence="1" type="ORF">RM539_19670</name>
</gene>
<protein>
    <recommendedName>
        <fullName evidence="3">Lipoprotein</fullName>
    </recommendedName>
</protein>
<organism evidence="1 2">
    <name type="scientific">Autumnicola musiva</name>
    <dbReference type="NCBI Taxonomy" id="3075589"/>
    <lineage>
        <taxon>Bacteria</taxon>
        <taxon>Pseudomonadati</taxon>
        <taxon>Bacteroidota</taxon>
        <taxon>Flavobacteriia</taxon>
        <taxon>Flavobacteriales</taxon>
        <taxon>Flavobacteriaceae</taxon>
        <taxon>Autumnicola</taxon>
    </lineage>
</organism>
<dbReference type="RefSeq" id="WP_311505127.1">
    <property type="nucleotide sequence ID" value="NZ_JAVRHK010000047.1"/>
</dbReference>
<accession>A0ABU3DB79</accession>
<name>A0ABU3DB79_9FLAO</name>
<evidence type="ECO:0000313" key="2">
    <source>
        <dbReference type="Proteomes" id="UP001262582"/>
    </source>
</evidence>
<proteinExistence type="predicted"/>
<keyword evidence="2" id="KW-1185">Reference proteome</keyword>
<comment type="caution">
    <text evidence="1">The sequence shown here is derived from an EMBL/GenBank/DDBJ whole genome shotgun (WGS) entry which is preliminary data.</text>
</comment>
<reference evidence="1 2" key="1">
    <citation type="submission" date="2023-09" db="EMBL/GenBank/DDBJ databases">
        <authorList>
            <person name="Rey-Velasco X."/>
        </authorList>
    </citation>
    <scope>NUCLEOTIDE SEQUENCE [LARGE SCALE GENOMIC DNA]</scope>
    <source>
        <strain evidence="1 2">F117</strain>
    </source>
</reference>
<evidence type="ECO:0008006" key="3">
    <source>
        <dbReference type="Google" id="ProtNLM"/>
    </source>
</evidence>
<sequence length="179" mass="20588">MKKLFILSILILLNSCVENTQESLIGNKFSDHKKIAALEEFEKVSDTTFINQEIDKEYSLLHLNKVNNDLIIYSKINSTTSNKRTYTVLDTLIIKSKNSGKVTIGYCEFDLKNQNAGNIIALVETVDNKKMFNQNIKAAWRADSQTEKIERLENLDNLKCLNAWFDGKSRTINYNELEE</sequence>
<dbReference type="EMBL" id="JAVRHK010000047">
    <property type="protein sequence ID" value="MDT0678796.1"/>
    <property type="molecule type" value="Genomic_DNA"/>
</dbReference>